<reference evidence="1 2" key="2">
    <citation type="journal article" date="2019" name="G3 (Bethesda)">
        <title>Hybrid Assembly of the Genome of the Entomopathogenic Nematode Steinernema carpocapsae Identifies the X-Chromosome.</title>
        <authorList>
            <person name="Serra L."/>
            <person name="Macchietto M."/>
            <person name="Macias-Munoz A."/>
            <person name="McGill C.J."/>
            <person name="Rodriguez I.M."/>
            <person name="Rodriguez B."/>
            <person name="Murad R."/>
            <person name="Mortazavi A."/>
        </authorList>
    </citation>
    <scope>NUCLEOTIDE SEQUENCE [LARGE SCALE GENOMIC DNA]</scope>
    <source>
        <strain evidence="1 2">ALL</strain>
    </source>
</reference>
<dbReference type="Proteomes" id="UP000298663">
    <property type="component" value="Unassembled WGS sequence"/>
</dbReference>
<protein>
    <submittedName>
        <fullName evidence="1">Uncharacterized protein</fullName>
    </submittedName>
</protein>
<reference evidence="1 2" key="1">
    <citation type="journal article" date="2015" name="Genome Biol.">
        <title>Comparative genomics of Steinernema reveals deeply conserved gene regulatory networks.</title>
        <authorList>
            <person name="Dillman A.R."/>
            <person name="Macchietto M."/>
            <person name="Porter C.F."/>
            <person name="Rogers A."/>
            <person name="Williams B."/>
            <person name="Antoshechkin I."/>
            <person name="Lee M.M."/>
            <person name="Goodwin Z."/>
            <person name="Lu X."/>
            <person name="Lewis E.E."/>
            <person name="Goodrich-Blair H."/>
            <person name="Stock S.P."/>
            <person name="Adams B.J."/>
            <person name="Sternberg P.W."/>
            <person name="Mortazavi A."/>
        </authorList>
    </citation>
    <scope>NUCLEOTIDE SEQUENCE [LARGE SCALE GENOMIC DNA]</scope>
    <source>
        <strain evidence="1 2">ALL</strain>
    </source>
</reference>
<dbReference type="EMBL" id="AZBU02000003">
    <property type="protein sequence ID" value="TKR89553.1"/>
    <property type="molecule type" value="Genomic_DNA"/>
</dbReference>
<accession>A0A4U5P1M0</accession>
<name>A0A4U5P1M0_STECR</name>
<evidence type="ECO:0000313" key="2">
    <source>
        <dbReference type="Proteomes" id="UP000298663"/>
    </source>
</evidence>
<organism evidence="1 2">
    <name type="scientific">Steinernema carpocapsae</name>
    <name type="common">Entomopathogenic nematode</name>
    <dbReference type="NCBI Taxonomy" id="34508"/>
    <lineage>
        <taxon>Eukaryota</taxon>
        <taxon>Metazoa</taxon>
        <taxon>Ecdysozoa</taxon>
        <taxon>Nematoda</taxon>
        <taxon>Chromadorea</taxon>
        <taxon>Rhabditida</taxon>
        <taxon>Tylenchina</taxon>
        <taxon>Panagrolaimomorpha</taxon>
        <taxon>Strongyloidoidea</taxon>
        <taxon>Steinernematidae</taxon>
        <taxon>Steinernema</taxon>
    </lineage>
</organism>
<sequence length="96" mass="10800">MPSANAELYFLQSLPANLAVEVRAVVRKTLVNESSEGVYIYRIRPTRERKTRKQCLATTPNGDTHAFVVGGLTGNPKTRTRSVRHFEAEIDSERLI</sequence>
<comment type="caution">
    <text evidence="1">The sequence shown here is derived from an EMBL/GenBank/DDBJ whole genome shotgun (WGS) entry which is preliminary data.</text>
</comment>
<dbReference type="AlphaFoldDB" id="A0A4U5P1M0"/>
<keyword evidence="2" id="KW-1185">Reference proteome</keyword>
<proteinExistence type="predicted"/>
<gene>
    <name evidence="1" type="ORF">L596_013636</name>
</gene>
<evidence type="ECO:0000313" key="1">
    <source>
        <dbReference type="EMBL" id="TKR89553.1"/>
    </source>
</evidence>